<feature type="transmembrane region" description="Helical" evidence="16">
    <location>
        <begin position="177"/>
        <end position="195"/>
    </location>
</feature>
<evidence type="ECO:0000256" key="5">
    <source>
        <dbReference type="ARBA" id="ARBA00022989"/>
    </source>
</evidence>
<dbReference type="InterPro" id="IPR000462">
    <property type="entry name" value="CDP-OH_P_trans"/>
</dbReference>
<reference evidence="18" key="1">
    <citation type="submission" date="2022-11" db="UniProtKB">
        <authorList>
            <consortium name="WormBaseParasite"/>
        </authorList>
    </citation>
    <scope>IDENTIFICATION</scope>
</reference>
<keyword evidence="8" id="KW-1208">Phospholipid metabolism</keyword>
<evidence type="ECO:0000256" key="14">
    <source>
        <dbReference type="ARBA" id="ARBA00048570"/>
    </source>
</evidence>
<proteinExistence type="inferred from homology"/>
<dbReference type="PIRSF" id="PIRSF015665">
    <property type="entry name" value="CHOPT"/>
    <property type="match status" value="1"/>
</dbReference>
<evidence type="ECO:0000256" key="13">
    <source>
        <dbReference type="ARBA" id="ARBA00038987"/>
    </source>
</evidence>
<keyword evidence="5 16" id="KW-1133">Transmembrane helix</keyword>
<dbReference type="InterPro" id="IPR048254">
    <property type="entry name" value="CDP_ALCOHOL_P_TRANSF_CS"/>
</dbReference>
<dbReference type="FunFam" id="1.20.120.1760:FF:000002">
    <property type="entry name" value="Choline/ethanolamine phosphotransferase 1"/>
    <property type="match status" value="1"/>
</dbReference>
<keyword evidence="6 16" id="KW-0472">Membrane</keyword>
<dbReference type="GO" id="GO:0004307">
    <property type="term" value="F:ethanolaminephosphotransferase activity"/>
    <property type="evidence" value="ECO:0007669"/>
    <property type="project" value="TreeGrafter"/>
</dbReference>
<dbReference type="PANTHER" id="PTHR10414">
    <property type="entry name" value="ETHANOLAMINEPHOSPHOTRANSFERASE"/>
    <property type="match status" value="1"/>
</dbReference>
<keyword evidence="7" id="KW-0594">Phospholipid biosynthesis</keyword>
<comment type="catalytic activity">
    <reaction evidence="10">
        <text>1,2-dioctanoyl-sn-glycerol + CDP-choline = 1,2-dioctanoyl-sn-glycero-3-phosphocholine + CMP + H(+)</text>
        <dbReference type="Rhea" id="RHEA:54232"/>
        <dbReference type="ChEBI" id="CHEBI:15378"/>
        <dbReference type="ChEBI" id="CHEBI:58779"/>
        <dbReference type="ChEBI" id="CHEBI:60377"/>
        <dbReference type="ChEBI" id="CHEBI:76979"/>
        <dbReference type="ChEBI" id="CHEBI:78228"/>
    </reaction>
    <physiologicalReaction direction="left-to-right" evidence="10">
        <dbReference type="Rhea" id="RHEA:54233"/>
    </physiologicalReaction>
</comment>
<comment type="catalytic activity">
    <reaction evidence="14">
        <text>CDP-choline + a 1,2-diacyl-sn-glycerol = a 1,2-diacyl-sn-glycero-3-phosphocholine + CMP + H(+)</text>
        <dbReference type="Rhea" id="RHEA:32939"/>
        <dbReference type="ChEBI" id="CHEBI:15378"/>
        <dbReference type="ChEBI" id="CHEBI:17815"/>
        <dbReference type="ChEBI" id="CHEBI:57643"/>
        <dbReference type="ChEBI" id="CHEBI:58779"/>
        <dbReference type="ChEBI" id="CHEBI:60377"/>
        <dbReference type="EC" id="2.7.8.2"/>
    </reaction>
    <physiologicalReaction direction="left-to-right" evidence="14">
        <dbReference type="Rhea" id="RHEA:32940"/>
    </physiologicalReaction>
</comment>
<comment type="pathway">
    <text evidence="12">Phospholipid metabolism; phosphatidylcholine biosynthesis; phosphatidylcholine from phosphocholine: step 2/2.</text>
</comment>
<evidence type="ECO:0000256" key="15">
    <source>
        <dbReference type="RuleBase" id="RU003750"/>
    </source>
</evidence>
<evidence type="ECO:0000256" key="16">
    <source>
        <dbReference type="SAM" id="Phobius"/>
    </source>
</evidence>
<comment type="similarity">
    <text evidence="2 15">Belongs to the CDP-alcohol phosphatidyltransferase class-I family.</text>
</comment>
<keyword evidence="3 15" id="KW-0808">Transferase</keyword>
<feature type="transmembrane region" description="Helical" evidence="16">
    <location>
        <begin position="313"/>
        <end position="334"/>
    </location>
</feature>
<evidence type="ECO:0000313" key="18">
    <source>
        <dbReference type="WBParaSite" id="PSU_v2.g19644.t1"/>
    </source>
</evidence>
<dbReference type="GO" id="GO:0005789">
    <property type="term" value="C:endoplasmic reticulum membrane"/>
    <property type="evidence" value="ECO:0007669"/>
    <property type="project" value="TreeGrafter"/>
</dbReference>
<evidence type="ECO:0000256" key="7">
    <source>
        <dbReference type="ARBA" id="ARBA00023209"/>
    </source>
</evidence>
<organism evidence="17 18">
    <name type="scientific">Panagrolaimus superbus</name>
    <dbReference type="NCBI Taxonomy" id="310955"/>
    <lineage>
        <taxon>Eukaryota</taxon>
        <taxon>Metazoa</taxon>
        <taxon>Ecdysozoa</taxon>
        <taxon>Nematoda</taxon>
        <taxon>Chromadorea</taxon>
        <taxon>Rhabditida</taxon>
        <taxon>Tylenchina</taxon>
        <taxon>Panagrolaimomorpha</taxon>
        <taxon>Panagrolaimoidea</taxon>
        <taxon>Panagrolaimidae</taxon>
        <taxon>Panagrolaimus</taxon>
    </lineage>
</organism>
<dbReference type="GO" id="GO:0006646">
    <property type="term" value="P:phosphatidylethanolamine biosynthetic process"/>
    <property type="evidence" value="ECO:0007669"/>
    <property type="project" value="TreeGrafter"/>
</dbReference>
<protein>
    <recommendedName>
        <fullName evidence="13">diacylglycerol cholinephosphotransferase</fullName>
        <ecNumber evidence="13">2.7.8.2</ecNumber>
    </recommendedName>
</protein>
<dbReference type="AlphaFoldDB" id="A0A914YQK8"/>
<accession>A0A914YQK8</accession>
<dbReference type="GO" id="GO:0005794">
    <property type="term" value="C:Golgi apparatus"/>
    <property type="evidence" value="ECO:0007669"/>
    <property type="project" value="TreeGrafter"/>
</dbReference>
<dbReference type="Pfam" id="PF01066">
    <property type="entry name" value="CDP-OH_P_transf"/>
    <property type="match status" value="1"/>
</dbReference>
<feature type="transmembrane region" description="Helical" evidence="16">
    <location>
        <begin position="116"/>
        <end position="134"/>
    </location>
</feature>
<evidence type="ECO:0000256" key="3">
    <source>
        <dbReference type="ARBA" id="ARBA00022679"/>
    </source>
</evidence>
<dbReference type="InterPro" id="IPR014472">
    <property type="entry name" value="CHOPT"/>
</dbReference>
<evidence type="ECO:0000256" key="4">
    <source>
        <dbReference type="ARBA" id="ARBA00022692"/>
    </source>
</evidence>
<evidence type="ECO:0000256" key="6">
    <source>
        <dbReference type="ARBA" id="ARBA00023136"/>
    </source>
</evidence>
<feature type="transmembrane region" description="Helical" evidence="16">
    <location>
        <begin position="245"/>
        <end position="263"/>
    </location>
</feature>
<comment type="catalytic activity">
    <reaction evidence="11">
        <text>1-hexadecanoyl-2-(9Z-octadecenoyl)-sn-glycerol + CDP-choline = 1-hexadecanoyl-2-(9Z-octadecenoyl)-sn-glycero-3-phosphocholine + CMP + H(+)</text>
        <dbReference type="Rhea" id="RHEA:54244"/>
        <dbReference type="ChEBI" id="CHEBI:15378"/>
        <dbReference type="ChEBI" id="CHEBI:58779"/>
        <dbReference type="ChEBI" id="CHEBI:60377"/>
        <dbReference type="ChEBI" id="CHEBI:73001"/>
        <dbReference type="ChEBI" id="CHEBI:75466"/>
    </reaction>
    <physiologicalReaction direction="left-to-right" evidence="11">
        <dbReference type="Rhea" id="RHEA:54245"/>
    </physiologicalReaction>
</comment>
<evidence type="ECO:0000256" key="2">
    <source>
        <dbReference type="ARBA" id="ARBA00010441"/>
    </source>
</evidence>
<dbReference type="GO" id="GO:0004142">
    <property type="term" value="F:diacylglycerol cholinephosphotransferase activity"/>
    <property type="evidence" value="ECO:0007669"/>
    <property type="project" value="UniProtKB-EC"/>
</dbReference>
<evidence type="ECO:0000256" key="12">
    <source>
        <dbReference type="ARBA" id="ARBA00037890"/>
    </source>
</evidence>
<dbReference type="PROSITE" id="PS00379">
    <property type="entry name" value="CDP_ALCOHOL_P_TRANSF"/>
    <property type="match status" value="1"/>
</dbReference>
<dbReference type="InterPro" id="IPR043130">
    <property type="entry name" value="CDP-OH_PTrfase_TM_dom"/>
</dbReference>
<dbReference type="EC" id="2.7.8.2" evidence="13"/>
<keyword evidence="4 16" id="KW-0812">Transmembrane</keyword>
<comment type="catalytic activity">
    <reaction evidence="9">
        <text>1-hexadecanoyl-2-(4Z,7Z,10Z,13Z,16Z,19Z-docosahexaenoyl)-sn-glycerol + CDP-choline = 1-hexadecanoyl-2-(4Z,7Z,10Z,13Z,16Z,19Z-docosahexaenoyl)-sn-glycero-3-phosphocholine + CMP + H(+)</text>
        <dbReference type="Rhea" id="RHEA:54332"/>
        <dbReference type="ChEBI" id="CHEBI:15378"/>
        <dbReference type="ChEBI" id="CHEBI:58779"/>
        <dbReference type="ChEBI" id="CHEBI:60377"/>
        <dbReference type="ChEBI" id="CHEBI:74963"/>
        <dbReference type="ChEBI" id="CHEBI:82949"/>
    </reaction>
    <physiologicalReaction direction="left-to-right" evidence="9">
        <dbReference type="Rhea" id="RHEA:54333"/>
    </physiologicalReaction>
</comment>
<keyword evidence="17" id="KW-1185">Reference proteome</keyword>
<keyword evidence="7" id="KW-0443">Lipid metabolism</keyword>
<dbReference type="PANTHER" id="PTHR10414:SF41">
    <property type="entry name" value="CHOLINE_ETHANOLAMINEPHOSPHOTRANSFERASE 1-LIKE"/>
    <property type="match status" value="1"/>
</dbReference>
<feature type="transmembrane region" description="Helical" evidence="16">
    <location>
        <begin position="215"/>
        <end position="238"/>
    </location>
</feature>
<dbReference type="Proteomes" id="UP000887577">
    <property type="component" value="Unplaced"/>
</dbReference>
<evidence type="ECO:0000313" key="17">
    <source>
        <dbReference type="Proteomes" id="UP000887577"/>
    </source>
</evidence>
<feature type="transmembrane region" description="Helical" evidence="16">
    <location>
        <begin position="77"/>
        <end position="104"/>
    </location>
</feature>
<comment type="subcellular location">
    <subcellularLocation>
        <location evidence="1">Membrane</location>
        <topology evidence="1">Multi-pass membrane protein</topology>
    </subcellularLocation>
</comment>
<evidence type="ECO:0000256" key="10">
    <source>
        <dbReference type="ARBA" id="ARBA00036651"/>
    </source>
</evidence>
<dbReference type="WBParaSite" id="PSU_v2.g19644.t1">
    <property type="protein sequence ID" value="PSU_v2.g19644.t1"/>
    <property type="gene ID" value="PSU_v2.g19644"/>
</dbReference>
<feature type="transmembrane region" description="Helical" evidence="16">
    <location>
        <begin position="283"/>
        <end position="301"/>
    </location>
</feature>
<evidence type="ECO:0000256" key="9">
    <source>
        <dbReference type="ARBA" id="ARBA00036100"/>
    </source>
</evidence>
<evidence type="ECO:0000256" key="8">
    <source>
        <dbReference type="ARBA" id="ARBA00023264"/>
    </source>
</evidence>
<dbReference type="Gene3D" id="1.20.120.1760">
    <property type="match status" value="1"/>
</dbReference>
<evidence type="ECO:0000256" key="11">
    <source>
        <dbReference type="ARBA" id="ARBA00036890"/>
    </source>
</evidence>
<name>A0A914YQK8_9BILA</name>
<keyword evidence="7" id="KW-0444">Lipid biosynthesis</keyword>
<sequence>MPPAANRTRILNRGGTSPARATTMDKVTNIWRAYLESDCVLSTMQLQRLGDHKYAAQDVSWLDELCMKRFWEKLVTFFPMWLAPNVITLVGLLINLFTMLVLSYFCWSSKEQAPSWAYFLAAFGLFFYQTLDAIDGKQARRTNSASPLGELFDHGCDSISQVFVTLNICYAMQLGQIRYGVLIINVISIILFYAAQWSTYCTGQLRFSKFDVTEAQMTVIGVLFFTGIFGPGIFAIHLFGLSFKYLVVGGCFILSVFQLLGYVKVIFCEGSGKNGSTVADTSVLSPLFPLLAVVAPFCMIYSKSSTGVYDENISLFCLCFGAVAAKAANRLVIAHMSRWELSLWDWIYLSPLAMMLNQYYDFYFDEYKLLIIATIT</sequence>
<evidence type="ECO:0000256" key="1">
    <source>
        <dbReference type="ARBA" id="ARBA00004141"/>
    </source>
</evidence>